<gene>
    <name evidence="1" type="ORF">GGD56_003708</name>
</gene>
<reference evidence="1 2" key="1">
    <citation type="submission" date="2020-08" db="EMBL/GenBank/DDBJ databases">
        <title>Genomic Encyclopedia of Type Strains, Phase IV (KMG-V): Genome sequencing to study the core and pangenomes of soil and plant-associated prokaryotes.</title>
        <authorList>
            <person name="Whitman W."/>
        </authorList>
    </citation>
    <scope>NUCLEOTIDE SEQUENCE [LARGE SCALE GENOMIC DNA]</scope>
    <source>
        <strain evidence="1 2">SEMIA 4087</strain>
    </source>
</reference>
<sequence length="133" mass="15091">MTISPRRPFMLMEPSAVRRLLVLFLLLGFSGIALAEENVWNEETFEYYASIIRQQPDTHSRLIDGCAQRGILKMDSDTKAQIERDSSISASEATKEVCRRVIKGIASGAVTYEVFRKWANAPDDEKVSFPDYQ</sequence>
<evidence type="ECO:0000313" key="1">
    <source>
        <dbReference type="EMBL" id="MBB4229857.1"/>
    </source>
</evidence>
<dbReference type="RefSeq" id="WP_145611621.1">
    <property type="nucleotide sequence ID" value="NZ_JACIFX010000004.1"/>
</dbReference>
<keyword evidence="2" id="KW-1185">Reference proteome</keyword>
<proteinExistence type="predicted"/>
<accession>A0ABR6IPQ0</accession>
<organism evidence="1 2">
    <name type="scientific">Rhizobium mongolense</name>
    <dbReference type="NCBI Taxonomy" id="57676"/>
    <lineage>
        <taxon>Bacteria</taxon>
        <taxon>Pseudomonadati</taxon>
        <taxon>Pseudomonadota</taxon>
        <taxon>Alphaproteobacteria</taxon>
        <taxon>Hyphomicrobiales</taxon>
        <taxon>Rhizobiaceae</taxon>
        <taxon>Rhizobium/Agrobacterium group</taxon>
        <taxon>Rhizobium</taxon>
    </lineage>
</organism>
<comment type="caution">
    <text evidence="1">The sequence shown here is derived from an EMBL/GenBank/DDBJ whole genome shotgun (WGS) entry which is preliminary data.</text>
</comment>
<name>A0ABR6IPQ0_9HYPH</name>
<evidence type="ECO:0000313" key="2">
    <source>
        <dbReference type="Proteomes" id="UP000551353"/>
    </source>
</evidence>
<dbReference type="Proteomes" id="UP000551353">
    <property type="component" value="Unassembled WGS sequence"/>
</dbReference>
<dbReference type="EMBL" id="JACIFX010000004">
    <property type="protein sequence ID" value="MBB4229857.1"/>
    <property type="molecule type" value="Genomic_DNA"/>
</dbReference>
<protein>
    <submittedName>
        <fullName evidence="1">Uncharacterized protein</fullName>
    </submittedName>
</protein>